<name>A0A5A7RHH8_STRAF</name>
<dbReference type="EMBL" id="BKCP01012737">
    <property type="protein sequence ID" value="GER56656.1"/>
    <property type="molecule type" value="Genomic_DNA"/>
</dbReference>
<keyword evidence="2" id="KW-0946">Virion</keyword>
<organism evidence="2 3">
    <name type="scientific">Striga asiatica</name>
    <name type="common">Asiatic witchweed</name>
    <name type="synonym">Buchnera asiatica</name>
    <dbReference type="NCBI Taxonomy" id="4170"/>
    <lineage>
        <taxon>Eukaryota</taxon>
        <taxon>Viridiplantae</taxon>
        <taxon>Streptophyta</taxon>
        <taxon>Embryophyta</taxon>
        <taxon>Tracheophyta</taxon>
        <taxon>Spermatophyta</taxon>
        <taxon>Magnoliopsida</taxon>
        <taxon>eudicotyledons</taxon>
        <taxon>Gunneridae</taxon>
        <taxon>Pentapetalae</taxon>
        <taxon>asterids</taxon>
        <taxon>lamiids</taxon>
        <taxon>Lamiales</taxon>
        <taxon>Orobanchaceae</taxon>
        <taxon>Buchnereae</taxon>
        <taxon>Striga</taxon>
    </lineage>
</organism>
<accession>A0A5A7RHH8</accession>
<reference evidence="3" key="1">
    <citation type="journal article" date="2019" name="Curr. Biol.">
        <title>Genome Sequence of Striga asiatica Provides Insight into the Evolution of Plant Parasitism.</title>
        <authorList>
            <person name="Yoshida S."/>
            <person name="Kim S."/>
            <person name="Wafula E.K."/>
            <person name="Tanskanen J."/>
            <person name="Kim Y.M."/>
            <person name="Honaas L."/>
            <person name="Yang Z."/>
            <person name="Spallek T."/>
            <person name="Conn C.E."/>
            <person name="Ichihashi Y."/>
            <person name="Cheong K."/>
            <person name="Cui S."/>
            <person name="Der J.P."/>
            <person name="Gundlach H."/>
            <person name="Jiao Y."/>
            <person name="Hori C."/>
            <person name="Ishida J.K."/>
            <person name="Kasahara H."/>
            <person name="Kiba T."/>
            <person name="Kim M.S."/>
            <person name="Koo N."/>
            <person name="Laohavisit A."/>
            <person name="Lee Y.H."/>
            <person name="Lumba S."/>
            <person name="McCourt P."/>
            <person name="Mortimer J.C."/>
            <person name="Mutuku J.M."/>
            <person name="Nomura T."/>
            <person name="Sasaki-Sekimoto Y."/>
            <person name="Seto Y."/>
            <person name="Wang Y."/>
            <person name="Wakatake T."/>
            <person name="Sakakibara H."/>
            <person name="Demura T."/>
            <person name="Yamaguchi S."/>
            <person name="Yoneyama K."/>
            <person name="Manabe R.I."/>
            <person name="Nelson D.C."/>
            <person name="Schulman A.H."/>
            <person name="Timko M.P."/>
            <person name="dePamphilis C.W."/>
            <person name="Choi D."/>
            <person name="Shirasu K."/>
        </authorList>
    </citation>
    <scope>NUCLEOTIDE SEQUENCE [LARGE SCALE GENOMIC DNA]</scope>
    <source>
        <strain evidence="3">cv. UVA1</strain>
    </source>
</reference>
<dbReference type="AlphaFoldDB" id="A0A5A7RHH8"/>
<protein>
    <submittedName>
        <fullName evidence="2">Large envelope protein</fullName>
    </submittedName>
</protein>
<evidence type="ECO:0000313" key="3">
    <source>
        <dbReference type="Proteomes" id="UP000325081"/>
    </source>
</evidence>
<gene>
    <name evidence="2" type="ORF">STAS_34392</name>
</gene>
<evidence type="ECO:0000313" key="2">
    <source>
        <dbReference type="EMBL" id="GER56656.1"/>
    </source>
</evidence>
<sequence length="133" mass="15159">MRPNLRPAYELHNPVHQHNRPIVNRVQQMKNVPLADRLEKLDRTPKIAFPQPLEVNQASVPQKILLRHTHQHPIAAQSGQKIRIGGRVQSDVIRPLRVGAEEIPQLFGLARPEKRVDRDQARESEPETGPTHG</sequence>
<feature type="region of interest" description="Disordered" evidence="1">
    <location>
        <begin position="109"/>
        <end position="133"/>
    </location>
</feature>
<keyword evidence="3" id="KW-1185">Reference proteome</keyword>
<proteinExistence type="predicted"/>
<comment type="caution">
    <text evidence="2">The sequence shown here is derived from an EMBL/GenBank/DDBJ whole genome shotgun (WGS) entry which is preliminary data.</text>
</comment>
<keyword evidence="2" id="KW-0261">Viral envelope protein</keyword>
<evidence type="ECO:0000256" key="1">
    <source>
        <dbReference type="SAM" id="MobiDB-lite"/>
    </source>
</evidence>
<feature type="compositionally biased region" description="Basic and acidic residues" evidence="1">
    <location>
        <begin position="111"/>
        <end position="125"/>
    </location>
</feature>
<dbReference type="Proteomes" id="UP000325081">
    <property type="component" value="Unassembled WGS sequence"/>
</dbReference>